<dbReference type="Proteomes" id="UP000001396">
    <property type="component" value="Unassembled WGS sequence"/>
</dbReference>
<dbReference type="InParanoid" id="D3BTM2"/>
<feature type="signal peptide" evidence="2">
    <location>
        <begin position="1"/>
        <end position="24"/>
    </location>
</feature>
<evidence type="ECO:0000259" key="3">
    <source>
        <dbReference type="PROSITE" id="PS01186"/>
    </source>
</evidence>
<keyword evidence="1" id="KW-0325">Glycoprotein</keyword>
<dbReference type="RefSeq" id="XP_020427573.1">
    <property type="nucleotide sequence ID" value="XM_020582270.1"/>
</dbReference>
<dbReference type="EMBL" id="ADBJ01000056">
    <property type="protein sequence ID" value="EFA75439.1"/>
    <property type="molecule type" value="Genomic_DNA"/>
</dbReference>
<protein>
    <recommendedName>
        <fullName evidence="3">EGF-like domain-containing protein</fullName>
    </recommendedName>
</protein>
<evidence type="ECO:0000256" key="2">
    <source>
        <dbReference type="SAM" id="SignalP"/>
    </source>
</evidence>
<name>D3BTM2_HETP5</name>
<keyword evidence="5" id="KW-1185">Reference proteome</keyword>
<dbReference type="Pfam" id="PF01833">
    <property type="entry name" value="TIG"/>
    <property type="match status" value="2"/>
</dbReference>
<keyword evidence="2" id="KW-0732">Signal</keyword>
<feature type="chain" id="PRO_5003041479" description="EGF-like domain-containing protein" evidence="2">
    <location>
        <begin position="25"/>
        <end position="1457"/>
    </location>
</feature>
<dbReference type="Gene3D" id="2.60.40.10">
    <property type="entry name" value="Immunoglobulins"/>
    <property type="match status" value="1"/>
</dbReference>
<dbReference type="PANTHER" id="PTHR31341">
    <property type="entry name" value="IPT/TIG DOMAIN-CONTAINING PROTEIN-RELATED-RELATED"/>
    <property type="match status" value="1"/>
</dbReference>
<dbReference type="PROSITE" id="PS01186">
    <property type="entry name" value="EGF_2"/>
    <property type="match status" value="1"/>
</dbReference>
<sequence length="1457" mass="157573">MKINIFYLSLLLVCITLTTNYVNADKTFTYMSHQYKLLDTQYNWDGAYKMAESLGGYIAAFETYDEFVKVNEGLQIPVGNLVWLGAKVGADIYNWMWINGSTRNSPFYSSIPMSRCPLFCGQFEGNLVSTQIHFVAGPDNMKWLPSSQKDLHYLVVEIEPNGISPQVSIMDNGAYWVSIYNIPGFIKGVTTVDVTNPSGNRVGCTSTSSTTANSITCNFEVAPLQSYAGAFSVSLTTNGVVRDYPNLFTFSQPWVSTVRYFAATPNAVTLTGGNFLMIQNTTLCPFVINGLRCASYVIYQDQVNRLADIAFLTFAQSMASKKLFPIEINLQEYGNYVYSARPAILEETTMQLYSFLPPLKYSDSAAWVKSLAVYKDPGYVANINNTALVNFVKSQLPSDSPKQIWQNIQTNALTFDLTYQSSPYSNSFANTTGQIGFSSVYYVDTNVPSLVGVGPLDKSLFPTFVIYGTLTPTQFPNSDCSMWTQGGSANINMNTMAWLYATTSWYFNGQGPVLPSSYSISGTNVNINGAPSINSTTSNFIASVVFSNNDRPSMTRTMNVSCSFGAPSIDSITMNSPTNMTIAGFNLGNQFILNVNGKPVYTELNTVEFRAVNLNVYLPPASTLSITVTVGNKTSAAKSLVTSGNYPWLTSVTPNRFSVAATQTLIATGTNFGAQPQTPVLKFGVKGNEVICTFGAWINSTSFSCSLAAPPSNLRDMPLRVTTFSVDGSSGIPNMDLYVSFNNIKVTNLIQNDLAVTMIGDYFDLYSQAWIITVGGGSPTSVACTSATTCTFQLSAQCKDGQFKVDASALGSVFTQTQYWKPILQVASSPISLTSAVSGYFIGATTKVIFGAYLSQPSTTVSITGSDPFFITLPLMVGNNVPITFYNDINQQSKVYYGAFPPPTINSFAQNGDTITFQGNFFGSNTNTFGAAIGGLNVQATRFSSISYTSVSVNIANTSRSGDITISAGGQTSQPFRINLKPVIESITSPPVVGGLITLTGKSIAPFSFDNTKVLEFKINGNGCVNPTFGDSENQTVVCTAPRGVGIATFSVYVPNTNIEPTNFTVQYQKPTVISSSSTIFGRANLVTITGTNFANVDLSVTIGGQPCTAPQASTDGTTVICNFASTVQSTVALTVNVTVSSFSDAKDVFIYIAPTVCPTDCGQGTCDTMKGTCKCYAGWIGSVCSFKISTNTTSFAPQLDSYSDSVLGSGYDSPFFVSIHELREVDASGTIISQKLIKEITWTKTVSGNLNTYSGSVGNANIEIKANIITTAGTYNFLGDSFDTKPNSLKYTINISKWDFVNPANSLKVVFIYAGVKSSLCVDSQVVLSGRTADNSFTRYVEINTATAILQSYYADRMESDGGKFRSAKIDILPSTDPSMPTTTTSNSNAIYAMTAISIENFSSYAIIDPYFVTTLIDREICDINSANTNFDLKWKFPVVSDIPITRVLNYHIKYL</sequence>
<reference evidence="4 5" key="1">
    <citation type="journal article" date="2011" name="Genome Res.">
        <title>Phylogeny-wide analysis of social amoeba genomes highlights ancient origins for complex intercellular communication.</title>
        <authorList>
            <person name="Heidel A.J."/>
            <person name="Lawal H.M."/>
            <person name="Felder M."/>
            <person name="Schilde C."/>
            <person name="Helps N.R."/>
            <person name="Tunggal B."/>
            <person name="Rivero F."/>
            <person name="John U."/>
            <person name="Schleicher M."/>
            <person name="Eichinger L."/>
            <person name="Platzer M."/>
            <person name="Noegel A.A."/>
            <person name="Schaap P."/>
            <person name="Gloeckner G."/>
        </authorList>
    </citation>
    <scope>NUCLEOTIDE SEQUENCE [LARGE SCALE GENOMIC DNA]</scope>
    <source>
        <strain evidence="5">ATCC 26659 / Pp 5 / PN500</strain>
    </source>
</reference>
<evidence type="ECO:0000256" key="1">
    <source>
        <dbReference type="ARBA" id="ARBA00023180"/>
    </source>
</evidence>
<organism evidence="4 5">
    <name type="scientific">Heterostelium pallidum (strain ATCC 26659 / Pp 5 / PN500)</name>
    <name type="common">Cellular slime mold</name>
    <name type="synonym">Polysphondylium pallidum</name>
    <dbReference type="NCBI Taxonomy" id="670386"/>
    <lineage>
        <taxon>Eukaryota</taxon>
        <taxon>Amoebozoa</taxon>
        <taxon>Evosea</taxon>
        <taxon>Eumycetozoa</taxon>
        <taxon>Dictyostelia</taxon>
        <taxon>Acytosteliales</taxon>
        <taxon>Acytosteliaceae</taxon>
        <taxon>Heterostelium</taxon>
    </lineage>
</organism>
<dbReference type="SUPFAM" id="SSF81296">
    <property type="entry name" value="E set domains"/>
    <property type="match status" value="1"/>
</dbReference>
<dbReference type="InterPro" id="IPR000742">
    <property type="entry name" value="EGF"/>
</dbReference>
<evidence type="ECO:0000313" key="4">
    <source>
        <dbReference type="EMBL" id="EFA75439.1"/>
    </source>
</evidence>
<comment type="caution">
    <text evidence="4">The sequence shown here is derived from an EMBL/GenBank/DDBJ whole genome shotgun (WGS) entry which is preliminary data.</text>
</comment>
<dbReference type="InterPro" id="IPR016187">
    <property type="entry name" value="CTDL_fold"/>
</dbReference>
<proteinExistence type="predicted"/>
<evidence type="ECO:0000313" key="5">
    <source>
        <dbReference type="Proteomes" id="UP000001396"/>
    </source>
</evidence>
<dbReference type="SUPFAM" id="SSF56436">
    <property type="entry name" value="C-type lectin-like"/>
    <property type="match status" value="1"/>
</dbReference>
<dbReference type="Gene3D" id="3.10.100.10">
    <property type="entry name" value="Mannose-Binding Protein A, subunit A"/>
    <property type="match status" value="1"/>
</dbReference>
<dbReference type="InterPro" id="IPR013783">
    <property type="entry name" value="Ig-like_fold"/>
</dbReference>
<gene>
    <name evidence="4" type="ORF">PPL_11519</name>
</gene>
<dbReference type="GeneID" id="31366987"/>
<accession>D3BTM2</accession>
<feature type="domain" description="EGF-like" evidence="3">
    <location>
        <begin position="1174"/>
        <end position="1185"/>
    </location>
</feature>
<dbReference type="InterPro" id="IPR014756">
    <property type="entry name" value="Ig_E-set"/>
</dbReference>
<dbReference type="InterPro" id="IPR052014">
    <property type="entry name" value="Dictyostelium_Tiger"/>
</dbReference>
<dbReference type="InterPro" id="IPR016186">
    <property type="entry name" value="C-type_lectin-like/link_sf"/>
</dbReference>
<dbReference type="InterPro" id="IPR002909">
    <property type="entry name" value="IPT_dom"/>
</dbReference>